<reference evidence="3 4" key="1">
    <citation type="journal article" date="2023" name="Hortic Res">
        <title>The complete reference genome for grapevine (Vitis vinifera L.) genetics and breeding.</title>
        <authorList>
            <person name="Shi X."/>
            <person name="Cao S."/>
            <person name="Wang X."/>
            <person name="Huang S."/>
            <person name="Wang Y."/>
            <person name="Liu Z."/>
            <person name="Liu W."/>
            <person name="Leng X."/>
            <person name="Peng Y."/>
            <person name="Wang N."/>
            <person name="Wang Y."/>
            <person name="Ma Z."/>
            <person name="Xu X."/>
            <person name="Zhang F."/>
            <person name="Xue H."/>
            <person name="Zhong H."/>
            <person name="Wang Y."/>
            <person name="Zhang K."/>
            <person name="Velt A."/>
            <person name="Avia K."/>
            <person name="Holtgrawe D."/>
            <person name="Grimplet J."/>
            <person name="Matus J.T."/>
            <person name="Ware D."/>
            <person name="Wu X."/>
            <person name="Wang H."/>
            <person name="Liu C."/>
            <person name="Fang Y."/>
            <person name="Rustenholz C."/>
            <person name="Cheng Z."/>
            <person name="Xiao H."/>
            <person name="Zhou Y."/>
        </authorList>
    </citation>
    <scope>NUCLEOTIDE SEQUENCE [LARGE SCALE GENOMIC DNA]</scope>
    <source>
        <strain evidence="4">cv. Pinot noir / PN40024</strain>
        <tissue evidence="3">Leaf</tissue>
    </source>
</reference>
<proteinExistence type="inferred from homology"/>
<comment type="similarity">
    <text evidence="1 2">Belongs to the glycogen phosphorylase family.</text>
</comment>
<dbReference type="InterPro" id="IPR000811">
    <property type="entry name" value="Glyco_trans_35"/>
</dbReference>
<dbReference type="PANTHER" id="PTHR11468:SF4">
    <property type="entry name" value="ALPHA-GLUCAN PHOSPHORYLASE 2, CYTOSOLIC"/>
    <property type="match status" value="1"/>
</dbReference>
<accession>A0ABY9CJK8</accession>
<comment type="catalytic activity">
    <reaction evidence="2">
        <text>[(1-&gt;4)-alpha-D-glucosyl](n) + phosphate = [(1-&gt;4)-alpha-D-glucosyl](n-1) + alpha-D-glucose 1-phosphate</text>
        <dbReference type="Rhea" id="RHEA:41732"/>
        <dbReference type="Rhea" id="RHEA-COMP:9584"/>
        <dbReference type="Rhea" id="RHEA-COMP:9586"/>
        <dbReference type="ChEBI" id="CHEBI:15444"/>
        <dbReference type="ChEBI" id="CHEBI:43474"/>
        <dbReference type="ChEBI" id="CHEBI:58601"/>
        <dbReference type="EC" id="2.4.1.1"/>
    </reaction>
</comment>
<dbReference type="Pfam" id="PF00343">
    <property type="entry name" value="Phosphorylase"/>
    <property type="match status" value="1"/>
</dbReference>
<keyword evidence="2" id="KW-0808">Transferase</keyword>
<evidence type="ECO:0000313" key="4">
    <source>
        <dbReference type="Proteomes" id="UP001227230"/>
    </source>
</evidence>
<keyword evidence="2" id="KW-0119">Carbohydrate metabolism</keyword>
<keyword evidence="4" id="KW-1185">Reference proteome</keyword>
<evidence type="ECO:0000256" key="2">
    <source>
        <dbReference type="RuleBase" id="RU000587"/>
    </source>
</evidence>
<evidence type="ECO:0000256" key="1">
    <source>
        <dbReference type="ARBA" id="ARBA00006047"/>
    </source>
</evidence>
<evidence type="ECO:0000313" key="3">
    <source>
        <dbReference type="EMBL" id="WJZ95279.1"/>
    </source>
</evidence>
<dbReference type="EC" id="2.4.1.1" evidence="2"/>
<gene>
    <name evidence="3" type="ORF">VitviT2T_014059</name>
</gene>
<comment type="cofactor">
    <cofactor evidence="2">
        <name>pyridoxal 5'-phosphate</name>
        <dbReference type="ChEBI" id="CHEBI:597326"/>
    </cofactor>
</comment>
<dbReference type="PANTHER" id="PTHR11468">
    <property type="entry name" value="GLYCOGEN PHOSPHORYLASE"/>
    <property type="match status" value="1"/>
</dbReference>
<keyword evidence="2" id="KW-0328">Glycosyltransferase</keyword>
<protein>
    <recommendedName>
        <fullName evidence="2">Alpha-1,4 glucan phosphorylase</fullName>
        <ecNumber evidence="2">2.4.1.1</ecNumber>
    </recommendedName>
</protein>
<name>A0ABY9CJK8_VITVI</name>
<organism evidence="3 4">
    <name type="scientific">Vitis vinifera</name>
    <name type="common">Grape</name>
    <dbReference type="NCBI Taxonomy" id="29760"/>
    <lineage>
        <taxon>Eukaryota</taxon>
        <taxon>Viridiplantae</taxon>
        <taxon>Streptophyta</taxon>
        <taxon>Embryophyta</taxon>
        <taxon>Tracheophyta</taxon>
        <taxon>Spermatophyta</taxon>
        <taxon>Magnoliopsida</taxon>
        <taxon>eudicotyledons</taxon>
        <taxon>Gunneridae</taxon>
        <taxon>Pentapetalae</taxon>
        <taxon>rosids</taxon>
        <taxon>Vitales</taxon>
        <taxon>Vitaceae</taxon>
        <taxon>Viteae</taxon>
        <taxon>Vitis</taxon>
    </lineage>
</organism>
<comment type="function">
    <text evidence="2">Allosteric enzyme that catalyzes the rate-limiting step in glycogen catabolism, the phosphorolytic cleavage of glycogen to produce glucose-1-phosphate, and plays a central role in maintaining cellular and organismal glucose homeostasis.</text>
</comment>
<dbReference type="Gene3D" id="3.40.50.2000">
    <property type="entry name" value="Glycogen Phosphorylase B"/>
    <property type="match status" value="1"/>
</dbReference>
<sequence length="118" mass="13450">MERKDEDSWQWSEFPNKIAVHSNDTHPTLAIPELTRLLMNDEGLGWDEAWDMTPKKPMPPPASPFPSHVHLSLQNDQLNELVVKNQQMSAVESQQVSTDYIPMLKMNTPAAQLTTKNL</sequence>
<dbReference type="SUPFAM" id="SSF53756">
    <property type="entry name" value="UDP-Glycosyltransferase/glycogen phosphorylase"/>
    <property type="match status" value="1"/>
</dbReference>
<dbReference type="EMBL" id="CP126656">
    <property type="protein sequence ID" value="WJZ95279.1"/>
    <property type="molecule type" value="Genomic_DNA"/>
</dbReference>
<keyword evidence="2" id="KW-0663">Pyridoxal phosphate</keyword>
<dbReference type="Proteomes" id="UP001227230">
    <property type="component" value="Chromosome 9"/>
</dbReference>